<organism evidence="1 2">
    <name type="scientific">Paenibacillus lycopersici</name>
    <dbReference type="NCBI Taxonomy" id="2704462"/>
    <lineage>
        <taxon>Bacteria</taxon>
        <taxon>Bacillati</taxon>
        <taxon>Bacillota</taxon>
        <taxon>Bacilli</taxon>
        <taxon>Bacillales</taxon>
        <taxon>Paenibacillaceae</taxon>
        <taxon>Paenibacillus</taxon>
    </lineage>
</organism>
<dbReference type="KEGG" id="plyc:GXP70_19545"/>
<keyword evidence="2" id="KW-1185">Reference proteome</keyword>
<dbReference type="AlphaFoldDB" id="A0A6C0FXY3"/>
<proteinExistence type="predicted"/>
<dbReference type="Proteomes" id="UP000476064">
    <property type="component" value="Chromosome"/>
</dbReference>
<dbReference type="Gene3D" id="3.90.330.10">
    <property type="entry name" value="Nitrile hydratase alpha /Thiocyanate hydrolase gamma"/>
    <property type="match status" value="1"/>
</dbReference>
<accession>A0A6C0FXY3</accession>
<evidence type="ECO:0000313" key="1">
    <source>
        <dbReference type="EMBL" id="QHT61958.1"/>
    </source>
</evidence>
<dbReference type="RefSeq" id="WP_162358395.1">
    <property type="nucleotide sequence ID" value="NZ_CP048209.1"/>
</dbReference>
<evidence type="ECO:0008006" key="3">
    <source>
        <dbReference type="Google" id="ProtNLM"/>
    </source>
</evidence>
<dbReference type="GO" id="GO:0003824">
    <property type="term" value="F:catalytic activity"/>
    <property type="evidence" value="ECO:0007669"/>
    <property type="project" value="InterPro"/>
</dbReference>
<dbReference type="SUPFAM" id="SSF56209">
    <property type="entry name" value="Nitrile hydratase alpha chain"/>
    <property type="match status" value="1"/>
</dbReference>
<gene>
    <name evidence="1" type="ORF">GXP70_19545</name>
</gene>
<dbReference type="InterPro" id="IPR036648">
    <property type="entry name" value="CN_Hdrase_a/SCN_Hdrase_g_sf"/>
</dbReference>
<reference evidence="1 2" key="1">
    <citation type="submission" date="2020-01" db="EMBL/GenBank/DDBJ databases">
        <title>Paenibacillus sp. nov., isolated from tomato rhizosphere.</title>
        <authorList>
            <person name="Weon H.-Y."/>
            <person name="Lee S.A."/>
        </authorList>
    </citation>
    <scope>NUCLEOTIDE SEQUENCE [LARGE SCALE GENOMIC DNA]</scope>
    <source>
        <strain evidence="1 2">12200R-189</strain>
    </source>
</reference>
<sequence length="137" mass="14104">MSWTKEAVEEAVRKVGARAATDLAFRSLCVSNIHAAIQQESGIEVPASFTIGVLDQSAHQLSIVLPPVAREADELLESELESVAGGSKSGANDFFTGIATGIASVATGQLVDTHSSEETAGNIVGQIVGSPLILISS</sequence>
<dbReference type="GO" id="GO:0046914">
    <property type="term" value="F:transition metal ion binding"/>
    <property type="evidence" value="ECO:0007669"/>
    <property type="project" value="InterPro"/>
</dbReference>
<name>A0A6C0FXY3_9BACL</name>
<evidence type="ECO:0000313" key="2">
    <source>
        <dbReference type="Proteomes" id="UP000476064"/>
    </source>
</evidence>
<dbReference type="EMBL" id="CP048209">
    <property type="protein sequence ID" value="QHT61958.1"/>
    <property type="molecule type" value="Genomic_DNA"/>
</dbReference>
<protein>
    <recommendedName>
        <fullName evidence="3">NHLP leader peptide family natural product</fullName>
    </recommendedName>
</protein>